<sequence>MEQYTPGLKVTKVIWEFPSKVWIKVNIDGASRGNSGRSSIGYVLRDEEGDVIFALGREIPHTTNNEAEAIAILKAMRYCVDHRVTHVMLQTDSMLLKNVLEGKWVAPCNVNGYVEEIKMLMEECNVRVSHTLREGNSLADRLANCALDSGDIEAHGFA</sequence>
<gene>
    <name evidence="2" type="primary">LOC142169517</name>
</gene>
<dbReference type="Proteomes" id="UP000790787">
    <property type="component" value="Chromosome 15"/>
</dbReference>
<keyword evidence="1" id="KW-1185">Reference proteome</keyword>
<dbReference type="RefSeq" id="XP_075087486.1">
    <property type="nucleotide sequence ID" value="XM_075231385.1"/>
</dbReference>
<reference evidence="1" key="1">
    <citation type="journal article" date="2014" name="Nat. Commun.">
        <title>The tobacco genome sequence and its comparison with those of tomato and potato.</title>
        <authorList>
            <person name="Sierro N."/>
            <person name="Battey J.N."/>
            <person name="Ouadi S."/>
            <person name="Bakaher N."/>
            <person name="Bovet L."/>
            <person name="Willig A."/>
            <person name="Goepfert S."/>
            <person name="Peitsch M.C."/>
            <person name="Ivanov N.V."/>
        </authorList>
    </citation>
    <scope>NUCLEOTIDE SEQUENCE [LARGE SCALE GENOMIC DNA]</scope>
</reference>
<name>A0AC58SR83_TOBAC</name>
<protein>
    <submittedName>
        <fullName evidence="2">Uncharacterized protein LOC142169517</fullName>
    </submittedName>
</protein>
<proteinExistence type="predicted"/>
<evidence type="ECO:0000313" key="1">
    <source>
        <dbReference type="Proteomes" id="UP000790787"/>
    </source>
</evidence>
<reference evidence="2" key="2">
    <citation type="submission" date="2025-08" db="UniProtKB">
        <authorList>
            <consortium name="RefSeq"/>
        </authorList>
    </citation>
    <scope>IDENTIFICATION</scope>
    <source>
        <tissue evidence="2">Leaf</tissue>
    </source>
</reference>
<accession>A0AC58SR83</accession>
<organism evidence="1 2">
    <name type="scientific">Nicotiana tabacum</name>
    <name type="common">Common tobacco</name>
    <dbReference type="NCBI Taxonomy" id="4097"/>
    <lineage>
        <taxon>Eukaryota</taxon>
        <taxon>Viridiplantae</taxon>
        <taxon>Streptophyta</taxon>
        <taxon>Embryophyta</taxon>
        <taxon>Tracheophyta</taxon>
        <taxon>Spermatophyta</taxon>
        <taxon>Magnoliopsida</taxon>
        <taxon>eudicotyledons</taxon>
        <taxon>Gunneridae</taxon>
        <taxon>Pentapetalae</taxon>
        <taxon>asterids</taxon>
        <taxon>lamiids</taxon>
        <taxon>Solanales</taxon>
        <taxon>Solanaceae</taxon>
        <taxon>Nicotianoideae</taxon>
        <taxon>Nicotianeae</taxon>
        <taxon>Nicotiana</taxon>
    </lineage>
</organism>
<evidence type="ECO:0000313" key="2">
    <source>
        <dbReference type="RefSeq" id="XP_075087486.1"/>
    </source>
</evidence>